<evidence type="ECO:0000256" key="3">
    <source>
        <dbReference type="ARBA" id="ARBA00023054"/>
    </source>
</evidence>
<dbReference type="GO" id="GO:0008017">
    <property type="term" value="F:microtubule binding"/>
    <property type="evidence" value="ECO:0007669"/>
    <property type="project" value="InterPro"/>
</dbReference>
<proteinExistence type="inferred from homology"/>
<dbReference type="PANTHER" id="PTHR47968:SF75">
    <property type="entry name" value="CENTROMERE-ASSOCIATED PROTEIN E"/>
    <property type="match status" value="1"/>
</dbReference>
<evidence type="ECO:0000259" key="8">
    <source>
        <dbReference type="PROSITE" id="PS50067"/>
    </source>
</evidence>
<dbReference type="InterPro" id="IPR027640">
    <property type="entry name" value="Kinesin-like_fam"/>
</dbReference>
<evidence type="ECO:0000256" key="2">
    <source>
        <dbReference type="ARBA" id="ARBA00022840"/>
    </source>
</evidence>
<dbReference type="InterPro" id="IPR019821">
    <property type="entry name" value="Kinesin_motor_CS"/>
</dbReference>
<organism evidence="9 10">
    <name type="scientific">Pelagomonas calceolata</name>
    <dbReference type="NCBI Taxonomy" id="35677"/>
    <lineage>
        <taxon>Eukaryota</taxon>
        <taxon>Sar</taxon>
        <taxon>Stramenopiles</taxon>
        <taxon>Ochrophyta</taxon>
        <taxon>Pelagophyceae</taxon>
        <taxon>Pelagomonadales</taxon>
        <taxon>Pelagomonadaceae</taxon>
        <taxon>Pelagomonas</taxon>
    </lineage>
</organism>
<dbReference type="Gene3D" id="1.20.5.340">
    <property type="match status" value="1"/>
</dbReference>
<sequence length="1640" mass="179564">MSLGLGQPTRRCAKRCSGARKTVVPAPARTHGSAQKGSREPLPHRPLRSHPHKGATMPATGDAVNVKVALRCRPLSKKELSEGDRSIFTKDGNVARLQDPDGRQNGGNPIEFGFDHVYDADSTQLQVYEDVGKPVVDAAFAGFNTTVFAYGQTGSGKSWSMTGASGDNRGLIPRINAEIFERIENSSEEKLYLVQCSYFEIYNEIVYDLLDPRPRKDKERSGGLQIKEHPVLGIHVQGLQQIVANDAAKVQELMDLGQKNRSVGSTDMNAESSRSHSVCLVTVHQKDTENESKSCYAKLNLVDLAGSERADRTGASGKRLKEGANINKSLTTLGSVINALVEQARGKKGVFIQYRNSKLTRVLQESLGGNALCTMLATLSPALLNGKETLSTLRYAARAKTIKKTVTKNEESGQIDKLNEEVARLKKMLAEKAAPSGVVQDDEALSKAQTQIQDQIREMEMLTKQTWAEKQEQSKKHESEMQRLRKATRDAAKRAESERRKRFQLLREKGDVELSVRELNLPSSWADQARRLDGLKARVGDRRAHLNVLRDALLADLGSSYDDEDPVERARSAKAAADSAQGRLQQLSGELDKMREGETSLLKGADALIADVEASLSDFVTQQDRTKKARVELVLDQCKARRGALRASLASERAALVSSDDGGSDLVKAAQQLVQEAERASENADDAEALRAASDALQEASSRASASAHNVRHALEAVASRAESDAPARPPARPVAVSSGDVKTACLGRGDGWMNTPSEYAEFDVGDAHVSSVKIAPGTVTPQIDGADAKITIARLSSALDWKTLRLTPEKALKLLQRPPVRFVADALQAISTKAGWTDAPQPLDPKAPNDVKQSHFDAWLKIIDCPSCSSDNILAGSGVDGTNALLQLAAAKAVPTSNVASTPHTLKVEALRQNTWEATEVRVTDGRAPVNQKAERWRVSIVKWETGNSGACKLGLETGTSGPSLSESAMNAGEAASALDADADKLARCMRATAEVVARAAQSAARKATRGEAQRRASESQRLADLEAEVSRLRAAEKKHLSIQSEAVEREKLLREEASKATEKLRDSEGRQRELETQAKLAQTKSDDLTRKLEGASTELATVQQKVDQVTSELNDAKKALSSTEASLREVREKLQEAQGKVTQAQAHEIELQTKTRAAEDSLREAEAQVRDRDARLESLRTNDGQQSGEIAELTAALESAREAQEKMREADAARLKEADTVADDLRTQLDAARSEVVAAQESLRVAKTESDDKEKGLWEARTKALQDVQRLSTELDDARTELQSAKEALIAAESERDAFKSSQKQAELELLKLQGAYDAAQMASDEASKEVEESRRQSDEVQNELRRLKVDAAAAEDLVKEAEGRAAQVDSELAAARDSERQLRSELEAVRSRLEEGDDELAKRDDQCVQLAQELDDARAEGEAAADVAEQTRLALAVAEEERDAARGAEERLTYELERVVEERDDGMDGYVRLTEQLNDARDELTDAQEQVEAYKEREANNMRGVLTERQDVEARVAEVRREMSEEHAHVMSGLEKLKRRLERHLKKIDESPLKRPPNIVDAVAALLDCALDKYDELLEQRPHTPDVEFDDGAMDAFDAALKRAAEPHRPSPADTSTQPLENDDSDDDGYGDDDFED</sequence>
<feature type="compositionally biased region" description="Acidic residues" evidence="7">
    <location>
        <begin position="1624"/>
        <end position="1640"/>
    </location>
</feature>
<feature type="compositionally biased region" description="Basic and acidic residues" evidence="7">
    <location>
        <begin position="1603"/>
        <end position="1614"/>
    </location>
</feature>
<feature type="region of interest" description="Disordered" evidence="7">
    <location>
        <begin position="718"/>
        <end position="737"/>
    </location>
</feature>
<feature type="region of interest" description="Disordered" evidence="7">
    <location>
        <begin position="1325"/>
        <end position="1345"/>
    </location>
</feature>
<dbReference type="Pfam" id="PF00225">
    <property type="entry name" value="Kinesin"/>
    <property type="match status" value="1"/>
</dbReference>
<feature type="coiled-coil region" evidence="6">
    <location>
        <begin position="1473"/>
        <end position="1554"/>
    </location>
</feature>
<evidence type="ECO:0000256" key="7">
    <source>
        <dbReference type="SAM" id="MobiDB-lite"/>
    </source>
</evidence>
<dbReference type="Proteomes" id="UP000789595">
    <property type="component" value="Unassembled WGS sequence"/>
</dbReference>
<dbReference type="SUPFAM" id="SSF57997">
    <property type="entry name" value="Tropomyosin"/>
    <property type="match status" value="2"/>
</dbReference>
<dbReference type="OrthoDB" id="3176171at2759"/>
<dbReference type="SUPFAM" id="SSF52540">
    <property type="entry name" value="P-loop containing nucleoside triphosphate hydrolases"/>
    <property type="match status" value="1"/>
</dbReference>
<dbReference type="PROSITE" id="PS00411">
    <property type="entry name" value="KINESIN_MOTOR_1"/>
    <property type="match status" value="1"/>
</dbReference>
<dbReference type="PRINTS" id="PR00380">
    <property type="entry name" value="KINESINHEAVY"/>
</dbReference>
<comment type="similarity">
    <text evidence="5">Belongs to the TRAFAC class myosin-kinesin ATPase superfamily. Kinesin family.</text>
</comment>
<feature type="coiled-coil region" evidence="6">
    <location>
        <begin position="570"/>
        <end position="597"/>
    </location>
</feature>
<gene>
    <name evidence="9" type="ORF">PECAL_5P13110</name>
</gene>
<feature type="compositionally biased region" description="Basic and acidic residues" evidence="7">
    <location>
        <begin position="1060"/>
        <end position="1078"/>
    </location>
</feature>
<dbReference type="GO" id="GO:0007018">
    <property type="term" value="P:microtubule-based movement"/>
    <property type="evidence" value="ECO:0007669"/>
    <property type="project" value="InterPro"/>
</dbReference>
<comment type="caution">
    <text evidence="9">The sequence shown here is derived from an EMBL/GenBank/DDBJ whole genome shotgun (WGS) entry which is preliminary data.</text>
</comment>
<dbReference type="InterPro" id="IPR027417">
    <property type="entry name" value="P-loop_NTPase"/>
</dbReference>
<keyword evidence="10" id="KW-1185">Reference proteome</keyword>
<evidence type="ECO:0000256" key="5">
    <source>
        <dbReference type="PROSITE-ProRule" id="PRU00283"/>
    </source>
</evidence>
<evidence type="ECO:0000256" key="4">
    <source>
        <dbReference type="ARBA" id="ARBA00023175"/>
    </source>
</evidence>
<dbReference type="GO" id="GO:0003777">
    <property type="term" value="F:microtubule motor activity"/>
    <property type="evidence" value="ECO:0007669"/>
    <property type="project" value="InterPro"/>
</dbReference>
<name>A0A8J2X2Z2_9STRA</name>
<keyword evidence="1 5" id="KW-0547">Nucleotide-binding</keyword>
<keyword evidence="4 5" id="KW-0505">Motor protein</keyword>
<evidence type="ECO:0000313" key="10">
    <source>
        <dbReference type="Proteomes" id="UP000789595"/>
    </source>
</evidence>
<dbReference type="PANTHER" id="PTHR47968">
    <property type="entry name" value="CENTROMERE PROTEIN E"/>
    <property type="match status" value="1"/>
</dbReference>
<dbReference type="InterPro" id="IPR001752">
    <property type="entry name" value="Kinesin_motor_dom"/>
</dbReference>
<feature type="region of interest" description="Disordered" evidence="7">
    <location>
        <begin position="1"/>
        <end position="59"/>
    </location>
</feature>
<feature type="region of interest" description="Disordered" evidence="7">
    <location>
        <begin position="1060"/>
        <end position="1086"/>
    </location>
</feature>
<dbReference type="Gene3D" id="3.40.850.10">
    <property type="entry name" value="Kinesin motor domain"/>
    <property type="match status" value="1"/>
</dbReference>
<dbReference type="Gene3D" id="1.10.287.1490">
    <property type="match status" value="1"/>
</dbReference>
<evidence type="ECO:0000313" key="9">
    <source>
        <dbReference type="EMBL" id="CAH0376705.1"/>
    </source>
</evidence>
<feature type="region of interest" description="Disordered" evidence="7">
    <location>
        <begin position="1585"/>
        <end position="1640"/>
    </location>
</feature>
<feature type="binding site" evidence="5">
    <location>
        <begin position="151"/>
        <end position="158"/>
    </location>
    <ligand>
        <name>ATP</name>
        <dbReference type="ChEBI" id="CHEBI:30616"/>
    </ligand>
</feature>
<evidence type="ECO:0000256" key="1">
    <source>
        <dbReference type="ARBA" id="ARBA00022741"/>
    </source>
</evidence>
<keyword evidence="3 6" id="KW-0175">Coiled coil</keyword>
<reference evidence="9" key="1">
    <citation type="submission" date="2021-11" db="EMBL/GenBank/DDBJ databases">
        <authorList>
            <consortium name="Genoscope - CEA"/>
            <person name="William W."/>
        </authorList>
    </citation>
    <scope>NUCLEOTIDE SEQUENCE</scope>
</reference>
<dbReference type="SMART" id="SM00129">
    <property type="entry name" value="KISc"/>
    <property type="match status" value="1"/>
</dbReference>
<dbReference type="GO" id="GO:0005524">
    <property type="term" value="F:ATP binding"/>
    <property type="evidence" value="ECO:0007669"/>
    <property type="project" value="UniProtKB-UniRule"/>
</dbReference>
<dbReference type="CDD" id="cd00106">
    <property type="entry name" value="KISc"/>
    <property type="match status" value="1"/>
</dbReference>
<feature type="region of interest" description="Disordered" evidence="7">
    <location>
        <begin position="677"/>
        <end position="696"/>
    </location>
</feature>
<dbReference type="InterPro" id="IPR036961">
    <property type="entry name" value="Kinesin_motor_dom_sf"/>
</dbReference>
<accession>A0A8J2X2Z2</accession>
<feature type="region of interest" description="Disordered" evidence="7">
    <location>
        <begin position="467"/>
        <end position="499"/>
    </location>
</feature>
<keyword evidence="2 5" id="KW-0067">ATP-binding</keyword>
<dbReference type="EMBL" id="CAKKNE010000005">
    <property type="protein sequence ID" value="CAH0376705.1"/>
    <property type="molecule type" value="Genomic_DNA"/>
</dbReference>
<feature type="compositionally biased region" description="Basic and acidic residues" evidence="7">
    <location>
        <begin position="1328"/>
        <end position="1345"/>
    </location>
</feature>
<feature type="domain" description="Kinesin motor" evidence="8">
    <location>
        <begin position="65"/>
        <end position="402"/>
    </location>
</feature>
<dbReference type="PROSITE" id="PS50067">
    <property type="entry name" value="KINESIN_MOTOR_2"/>
    <property type="match status" value="1"/>
</dbReference>
<protein>
    <recommendedName>
        <fullName evidence="8">Kinesin motor domain-containing protein</fullName>
    </recommendedName>
</protein>
<evidence type="ECO:0000256" key="6">
    <source>
        <dbReference type="SAM" id="Coils"/>
    </source>
</evidence>